<dbReference type="PANTHER" id="PTHR42987">
    <property type="entry name" value="PEPTIDASE S49"/>
    <property type="match status" value="1"/>
</dbReference>
<evidence type="ECO:0000259" key="11">
    <source>
        <dbReference type="Pfam" id="PF01343"/>
    </source>
</evidence>
<evidence type="ECO:0000256" key="1">
    <source>
        <dbReference type="ARBA" id="ARBA00004236"/>
    </source>
</evidence>
<dbReference type="AlphaFoldDB" id="A0A432WL06"/>
<feature type="domain" description="Peptidase S49" evidence="11">
    <location>
        <begin position="148"/>
        <end position="296"/>
    </location>
</feature>
<feature type="transmembrane region" description="Helical" evidence="10">
    <location>
        <begin position="12"/>
        <end position="33"/>
    </location>
</feature>
<dbReference type="Gene3D" id="3.90.226.10">
    <property type="entry name" value="2-enoyl-CoA Hydratase, Chain A, domain 1"/>
    <property type="match status" value="1"/>
</dbReference>
<dbReference type="EMBL" id="PIPO01000001">
    <property type="protein sequence ID" value="RUO34455.1"/>
    <property type="molecule type" value="Genomic_DNA"/>
</dbReference>
<evidence type="ECO:0000256" key="10">
    <source>
        <dbReference type="SAM" id="Phobius"/>
    </source>
</evidence>
<dbReference type="GO" id="GO:0004252">
    <property type="term" value="F:serine-type endopeptidase activity"/>
    <property type="evidence" value="ECO:0007669"/>
    <property type="project" value="InterPro"/>
</dbReference>
<dbReference type="GO" id="GO:0005886">
    <property type="term" value="C:plasma membrane"/>
    <property type="evidence" value="ECO:0007669"/>
    <property type="project" value="UniProtKB-SubCell"/>
</dbReference>
<organism evidence="13 14">
    <name type="scientific">Aliidiomarina soli</name>
    <dbReference type="NCBI Taxonomy" id="1928574"/>
    <lineage>
        <taxon>Bacteria</taxon>
        <taxon>Pseudomonadati</taxon>
        <taxon>Pseudomonadota</taxon>
        <taxon>Gammaproteobacteria</taxon>
        <taxon>Alteromonadales</taxon>
        <taxon>Idiomarinaceae</taxon>
        <taxon>Aliidiomarina</taxon>
    </lineage>
</organism>
<dbReference type="Pfam" id="PF08496">
    <property type="entry name" value="Peptidase_S49_N"/>
    <property type="match status" value="1"/>
</dbReference>
<evidence type="ECO:0000259" key="12">
    <source>
        <dbReference type="Pfam" id="PF08496"/>
    </source>
</evidence>
<keyword evidence="4 13" id="KW-0645">Protease</keyword>
<evidence type="ECO:0000256" key="4">
    <source>
        <dbReference type="ARBA" id="ARBA00022670"/>
    </source>
</evidence>
<gene>
    <name evidence="13" type="ORF">CWE14_00095</name>
</gene>
<dbReference type="RefSeq" id="WP_126797541.1">
    <property type="nucleotide sequence ID" value="NZ_PIPO01000001.1"/>
</dbReference>
<comment type="similarity">
    <text evidence="2">Belongs to the peptidase S49 family.</text>
</comment>
<reference evidence="13 14" key="1">
    <citation type="journal article" date="2011" name="Front. Microbiol.">
        <title>Genomic signatures of strain selection and enhancement in Bacillus atrophaeus var. globigii, a historical biowarfare simulant.</title>
        <authorList>
            <person name="Gibbons H.S."/>
            <person name="Broomall S.M."/>
            <person name="McNew L.A."/>
            <person name="Daligault H."/>
            <person name="Chapman C."/>
            <person name="Bruce D."/>
            <person name="Karavis M."/>
            <person name="Krepps M."/>
            <person name="McGregor P.A."/>
            <person name="Hong C."/>
            <person name="Park K.H."/>
            <person name="Akmal A."/>
            <person name="Feldman A."/>
            <person name="Lin J.S."/>
            <person name="Chang W.E."/>
            <person name="Higgs B.W."/>
            <person name="Demirev P."/>
            <person name="Lindquist J."/>
            <person name="Liem A."/>
            <person name="Fochler E."/>
            <person name="Read T.D."/>
            <person name="Tapia R."/>
            <person name="Johnson S."/>
            <person name="Bishop-Lilly K.A."/>
            <person name="Detter C."/>
            <person name="Han C."/>
            <person name="Sozhamannan S."/>
            <person name="Rosenzweig C.N."/>
            <person name="Skowronski E.W."/>
        </authorList>
    </citation>
    <scope>NUCLEOTIDE SEQUENCE [LARGE SCALE GENOMIC DNA]</scope>
    <source>
        <strain evidence="13 14">Y4G10-17</strain>
    </source>
</reference>
<dbReference type="InterPro" id="IPR013703">
    <property type="entry name" value="Peptidase_S49_N_proteobac"/>
</dbReference>
<evidence type="ECO:0000256" key="9">
    <source>
        <dbReference type="ARBA" id="ARBA00023136"/>
    </source>
</evidence>
<evidence type="ECO:0000256" key="2">
    <source>
        <dbReference type="ARBA" id="ARBA00008683"/>
    </source>
</evidence>
<proteinExistence type="inferred from homology"/>
<sequence length="335" mass="37117">MDFLIELGLFVGKALIVVVAVFLIVSIVVSAASKQKENKGELRVENLSKELRKTTRQIKHSLLSKKARKRAEKEAKKEDAHEVDAANKVFLIDFKGSMDAKEVESLRREVSAVLAVASDKDEVMVRVESGGGVVHGYGLAASQLQRLRDHGLSLTVTVDKVAASGGYMMACVANHIVAAPFAVVGSIGVLAQIPNFHRLLKDNKVDFEQITAGEYKRTLTLFGENTDEGRRKFQEDIDDVHELFKRHVAERRPEVDIDRVATGEIWYGSQALDLKLVDKISTSDDLLLDAAKNADVIKVSYKPKQNVAHRLTHSAAGALEGVLLKWLQRASFWHR</sequence>
<keyword evidence="8 10" id="KW-1133">Transmembrane helix</keyword>
<evidence type="ECO:0000256" key="3">
    <source>
        <dbReference type="ARBA" id="ARBA00022475"/>
    </source>
</evidence>
<dbReference type="GO" id="GO:0006508">
    <property type="term" value="P:proteolysis"/>
    <property type="evidence" value="ECO:0007669"/>
    <property type="project" value="UniProtKB-KW"/>
</dbReference>
<feature type="domain" description="Peptidase S49 N-terminal proteobacteria" evidence="12">
    <location>
        <begin position="2"/>
        <end position="144"/>
    </location>
</feature>
<dbReference type="InterPro" id="IPR002142">
    <property type="entry name" value="Peptidase_S49"/>
</dbReference>
<dbReference type="NCBIfam" id="NF008745">
    <property type="entry name" value="PRK11778.1"/>
    <property type="match status" value="1"/>
</dbReference>
<name>A0A432WL06_9GAMM</name>
<dbReference type="InterPro" id="IPR047272">
    <property type="entry name" value="S49_SppA_C"/>
</dbReference>
<evidence type="ECO:0000256" key="8">
    <source>
        <dbReference type="ARBA" id="ARBA00022989"/>
    </source>
</evidence>
<evidence type="ECO:0000256" key="7">
    <source>
        <dbReference type="ARBA" id="ARBA00022825"/>
    </source>
</evidence>
<accession>A0A432WL06</accession>
<keyword evidence="3" id="KW-1003">Cell membrane</keyword>
<dbReference type="CDD" id="cd07023">
    <property type="entry name" value="S49_Sppa_N_C"/>
    <property type="match status" value="1"/>
</dbReference>
<protein>
    <submittedName>
        <fullName evidence="13">Protease SohB</fullName>
    </submittedName>
</protein>
<keyword evidence="14" id="KW-1185">Reference proteome</keyword>
<dbReference type="Pfam" id="PF01343">
    <property type="entry name" value="Peptidase_S49"/>
    <property type="match status" value="1"/>
</dbReference>
<dbReference type="SUPFAM" id="SSF52096">
    <property type="entry name" value="ClpP/crotonase"/>
    <property type="match status" value="1"/>
</dbReference>
<keyword evidence="5 10" id="KW-0812">Transmembrane</keyword>
<keyword evidence="7" id="KW-0720">Serine protease</keyword>
<evidence type="ECO:0000313" key="13">
    <source>
        <dbReference type="EMBL" id="RUO34455.1"/>
    </source>
</evidence>
<keyword evidence="9 10" id="KW-0472">Membrane</keyword>
<dbReference type="InterPro" id="IPR029045">
    <property type="entry name" value="ClpP/crotonase-like_dom_sf"/>
</dbReference>
<comment type="subcellular location">
    <subcellularLocation>
        <location evidence="1">Cell membrane</location>
    </subcellularLocation>
</comment>
<keyword evidence="6" id="KW-0378">Hydrolase</keyword>
<evidence type="ECO:0000256" key="5">
    <source>
        <dbReference type="ARBA" id="ARBA00022692"/>
    </source>
</evidence>
<dbReference type="Gene3D" id="6.20.330.10">
    <property type="match status" value="1"/>
</dbReference>
<dbReference type="Proteomes" id="UP000287823">
    <property type="component" value="Unassembled WGS sequence"/>
</dbReference>
<evidence type="ECO:0000256" key="6">
    <source>
        <dbReference type="ARBA" id="ARBA00022801"/>
    </source>
</evidence>
<comment type="caution">
    <text evidence="13">The sequence shown here is derived from an EMBL/GenBank/DDBJ whole genome shotgun (WGS) entry which is preliminary data.</text>
</comment>
<evidence type="ECO:0000313" key="14">
    <source>
        <dbReference type="Proteomes" id="UP000287823"/>
    </source>
</evidence>
<dbReference type="PANTHER" id="PTHR42987:SF4">
    <property type="entry name" value="PROTEASE SOHB-RELATED"/>
    <property type="match status" value="1"/>
</dbReference>